<sequence length="138" mass="15652">MEVLMENLLLTLQHPPNNDEVPPQDEANGGEDESRSLTKKDVDDILAKAKEEDTLKEHGIKPPYPLWMDSIPFPPKFKQPPLQTYKGKGLARQHVIHFKILTRTIADQDALKISLFTSTLKGTAFDWSFTLPEDSIQN</sequence>
<name>A0ACC2KGG6_PERAE</name>
<evidence type="ECO:0000313" key="1">
    <source>
        <dbReference type="EMBL" id="KAJ8620216.1"/>
    </source>
</evidence>
<protein>
    <submittedName>
        <fullName evidence="1">Uncharacterized protein</fullName>
    </submittedName>
</protein>
<keyword evidence="2" id="KW-1185">Reference proteome</keyword>
<gene>
    <name evidence="1" type="ORF">MRB53_028745</name>
</gene>
<dbReference type="Proteomes" id="UP001234297">
    <property type="component" value="Chromosome 9"/>
</dbReference>
<proteinExistence type="predicted"/>
<evidence type="ECO:0000313" key="2">
    <source>
        <dbReference type="Proteomes" id="UP001234297"/>
    </source>
</evidence>
<reference evidence="1 2" key="1">
    <citation type="journal article" date="2022" name="Hortic Res">
        <title>A haplotype resolved chromosomal level avocado genome allows analysis of novel avocado genes.</title>
        <authorList>
            <person name="Nath O."/>
            <person name="Fletcher S.J."/>
            <person name="Hayward A."/>
            <person name="Shaw L.M."/>
            <person name="Masouleh A.K."/>
            <person name="Furtado A."/>
            <person name="Henry R.J."/>
            <person name="Mitter N."/>
        </authorList>
    </citation>
    <scope>NUCLEOTIDE SEQUENCE [LARGE SCALE GENOMIC DNA]</scope>
    <source>
        <strain evidence="2">cv. Hass</strain>
    </source>
</reference>
<accession>A0ACC2KGG6</accession>
<dbReference type="EMBL" id="CM056817">
    <property type="protein sequence ID" value="KAJ8620216.1"/>
    <property type="molecule type" value="Genomic_DNA"/>
</dbReference>
<organism evidence="1 2">
    <name type="scientific">Persea americana</name>
    <name type="common">Avocado</name>
    <dbReference type="NCBI Taxonomy" id="3435"/>
    <lineage>
        <taxon>Eukaryota</taxon>
        <taxon>Viridiplantae</taxon>
        <taxon>Streptophyta</taxon>
        <taxon>Embryophyta</taxon>
        <taxon>Tracheophyta</taxon>
        <taxon>Spermatophyta</taxon>
        <taxon>Magnoliopsida</taxon>
        <taxon>Magnoliidae</taxon>
        <taxon>Laurales</taxon>
        <taxon>Lauraceae</taxon>
        <taxon>Persea</taxon>
    </lineage>
</organism>
<comment type="caution">
    <text evidence="1">The sequence shown here is derived from an EMBL/GenBank/DDBJ whole genome shotgun (WGS) entry which is preliminary data.</text>
</comment>